<dbReference type="InterPro" id="IPR036514">
    <property type="entry name" value="SGNH_hydro_sf"/>
</dbReference>
<dbReference type="Gene3D" id="3.40.50.1110">
    <property type="entry name" value="SGNH hydrolase"/>
    <property type="match status" value="1"/>
</dbReference>
<dbReference type="OrthoDB" id="7443339at2"/>
<dbReference type="SUPFAM" id="SSF52266">
    <property type="entry name" value="SGNH hydrolase"/>
    <property type="match status" value="1"/>
</dbReference>
<protein>
    <recommendedName>
        <fullName evidence="4">SGNH/GDSL hydrolase family protein</fullName>
    </recommendedName>
</protein>
<accession>A0A518BV91</accession>
<sequence>MNRRRFLRVLLSFVLVVVLPGSLAAEPVRVLFVGNSYTYFNNLPEQVRQMAASRGIEVEVHRALHGGYSFERHCVEEDGSPGDAWARIAEGGWDVIVMQEMSTGTLWDRRPRFFEYGEKLVGHVRAHEEAEDPARIVLYMTWARRWMPETQPWITQGYSELATELGLEVAPVGLAWERSRVERPDLELFDPDQTHPGPSGSYLGACVFFQVMFDERPVGLPRRMEGKKWQPKDGLPTLVDLSAEDARYFQRLAEEVVGSYDPSEHVGDLGEAPPWRNPPKRPE</sequence>
<evidence type="ECO:0000256" key="1">
    <source>
        <dbReference type="SAM" id="MobiDB-lite"/>
    </source>
</evidence>
<dbReference type="KEGG" id="mcad:Pan265_07370"/>
<dbReference type="EMBL" id="CP036280">
    <property type="protein sequence ID" value="QDU70895.1"/>
    <property type="molecule type" value="Genomic_DNA"/>
</dbReference>
<evidence type="ECO:0000313" key="2">
    <source>
        <dbReference type="EMBL" id="QDU70895.1"/>
    </source>
</evidence>
<dbReference type="RefSeq" id="WP_145445034.1">
    <property type="nucleotide sequence ID" value="NZ_CP036280.1"/>
</dbReference>
<reference evidence="2 3" key="1">
    <citation type="submission" date="2019-02" db="EMBL/GenBank/DDBJ databases">
        <title>Deep-cultivation of Planctomycetes and their phenomic and genomic characterization uncovers novel biology.</title>
        <authorList>
            <person name="Wiegand S."/>
            <person name="Jogler M."/>
            <person name="Boedeker C."/>
            <person name="Pinto D."/>
            <person name="Vollmers J."/>
            <person name="Rivas-Marin E."/>
            <person name="Kohn T."/>
            <person name="Peeters S.H."/>
            <person name="Heuer A."/>
            <person name="Rast P."/>
            <person name="Oberbeckmann S."/>
            <person name="Bunk B."/>
            <person name="Jeske O."/>
            <person name="Meyerdierks A."/>
            <person name="Storesund J.E."/>
            <person name="Kallscheuer N."/>
            <person name="Luecker S."/>
            <person name="Lage O.M."/>
            <person name="Pohl T."/>
            <person name="Merkel B.J."/>
            <person name="Hornburger P."/>
            <person name="Mueller R.-W."/>
            <person name="Bruemmer F."/>
            <person name="Labrenz M."/>
            <person name="Spormann A.M."/>
            <person name="Op den Camp H."/>
            <person name="Overmann J."/>
            <person name="Amann R."/>
            <person name="Jetten M.S.M."/>
            <person name="Mascher T."/>
            <person name="Medema M.H."/>
            <person name="Devos D.P."/>
            <person name="Kaster A.-K."/>
            <person name="Ovreas L."/>
            <person name="Rohde M."/>
            <person name="Galperin M.Y."/>
            <person name="Jogler C."/>
        </authorList>
    </citation>
    <scope>NUCLEOTIDE SEQUENCE [LARGE SCALE GENOMIC DNA]</scope>
    <source>
        <strain evidence="2 3">Pan265</strain>
    </source>
</reference>
<keyword evidence="3" id="KW-1185">Reference proteome</keyword>
<proteinExistence type="predicted"/>
<name>A0A518BV91_9BACT</name>
<dbReference type="GO" id="GO:0016788">
    <property type="term" value="F:hydrolase activity, acting on ester bonds"/>
    <property type="evidence" value="ECO:0007669"/>
    <property type="project" value="UniProtKB-ARBA"/>
</dbReference>
<dbReference type="Proteomes" id="UP000320386">
    <property type="component" value="Chromosome"/>
</dbReference>
<evidence type="ECO:0000313" key="3">
    <source>
        <dbReference type="Proteomes" id="UP000320386"/>
    </source>
</evidence>
<evidence type="ECO:0008006" key="4">
    <source>
        <dbReference type="Google" id="ProtNLM"/>
    </source>
</evidence>
<feature type="region of interest" description="Disordered" evidence="1">
    <location>
        <begin position="259"/>
        <end position="283"/>
    </location>
</feature>
<dbReference type="AlphaFoldDB" id="A0A518BV91"/>
<gene>
    <name evidence="2" type="ORF">Pan265_07370</name>
</gene>
<organism evidence="2 3">
    <name type="scientific">Mucisphaera calidilacus</name>
    <dbReference type="NCBI Taxonomy" id="2527982"/>
    <lineage>
        <taxon>Bacteria</taxon>
        <taxon>Pseudomonadati</taxon>
        <taxon>Planctomycetota</taxon>
        <taxon>Phycisphaerae</taxon>
        <taxon>Phycisphaerales</taxon>
        <taxon>Phycisphaeraceae</taxon>
        <taxon>Mucisphaera</taxon>
    </lineage>
</organism>